<accession>A0A0D1YZV1</accession>
<dbReference type="Proteomes" id="UP000053259">
    <property type="component" value="Unassembled WGS sequence"/>
</dbReference>
<dbReference type="InParanoid" id="A0A0D1YZV1"/>
<dbReference type="AlphaFoldDB" id="A0A0D1YZV1"/>
<proteinExistence type="predicted"/>
<evidence type="ECO:0000313" key="3">
    <source>
        <dbReference type="Proteomes" id="UP000053259"/>
    </source>
</evidence>
<dbReference type="STRING" id="253628.A0A0D1YZV1"/>
<dbReference type="Gene3D" id="3.40.30.10">
    <property type="entry name" value="Glutaredoxin"/>
    <property type="match status" value="1"/>
</dbReference>
<name>A0A0D1YZV1_9PEZI</name>
<feature type="chain" id="PRO_5002237368" evidence="1">
    <location>
        <begin position="17"/>
        <end position="267"/>
    </location>
</feature>
<gene>
    <name evidence="2" type="ORF">PV09_02711</name>
</gene>
<protein>
    <submittedName>
        <fullName evidence="2">Uncharacterized protein</fullName>
    </submittedName>
</protein>
<dbReference type="HOGENOM" id="CLU_070640_0_0_1"/>
<dbReference type="RefSeq" id="XP_016216106.1">
    <property type="nucleotide sequence ID" value="XM_016355800.1"/>
</dbReference>
<evidence type="ECO:0000313" key="2">
    <source>
        <dbReference type="EMBL" id="KIW06237.1"/>
    </source>
</evidence>
<dbReference type="GeneID" id="27310684"/>
<sequence>MRTSSILLALPALALAETQARLGFLDKIKAAFETASSYIPSAIPSVIPDPVDAGAAKVAARAVHQLTLDNWESTLSSERSEKSTGPEQWMVYLTGGNKTCYGLCNDADAAWNKSAAVLAVSPDGPHLATVDCEQEMILCNAWAAGPPSIYYFLIPQPLPDQTKPATTVHYIPLNRTSVTAIEITELYTKQKYAETAPYEGYFHPFDSPLVKFGVIVPMAYVMWGFSKMPSWLPMVLVSFLSRTFMGRRLPQAQGGAQGRGAPAPAAQ</sequence>
<keyword evidence="3" id="KW-1185">Reference proteome</keyword>
<reference evidence="2 3" key="1">
    <citation type="submission" date="2015-01" db="EMBL/GenBank/DDBJ databases">
        <title>The Genome Sequence of Ochroconis gallopava CBS43764.</title>
        <authorList>
            <consortium name="The Broad Institute Genomics Platform"/>
            <person name="Cuomo C."/>
            <person name="de Hoog S."/>
            <person name="Gorbushina A."/>
            <person name="Stielow B."/>
            <person name="Teixiera M."/>
            <person name="Abouelleil A."/>
            <person name="Chapman S.B."/>
            <person name="Priest M."/>
            <person name="Young S.K."/>
            <person name="Wortman J."/>
            <person name="Nusbaum C."/>
            <person name="Birren B."/>
        </authorList>
    </citation>
    <scope>NUCLEOTIDE SEQUENCE [LARGE SCALE GENOMIC DNA]</scope>
    <source>
        <strain evidence="2 3">CBS 43764</strain>
    </source>
</reference>
<evidence type="ECO:0000256" key="1">
    <source>
        <dbReference type="SAM" id="SignalP"/>
    </source>
</evidence>
<dbReference type="EMBL" id="KN847535">
    <property type="protein sequence ID" value="KIW06237.1"/>
    <property type="molecule type" value="Genomic_DNA"/>
</dbReference>
<feature type="signal peptide" evidence="1">
    <location>
        <begin position="1"/>
        <end position="16"/>
    </location>
</feature>
<keyword evidence="1" id="KW-0732">Signal</keyword>
<dbReference type="VEuPathDB" id="FungiDB:PV09_02711"/>
<dbReference type="OrthoDB" id="1733656at2759"/>
<organism evidence="2 3">
    <name type="scientific">Verruconis gallopava</name>
    <dbReference type="NCBI Taxonomy" id="253628"/>
    <lineage>
        <taxon>Eukaryota</taxon>
        <taxon>Fungi</taxon>
        <taxon>Dikarya</taxon>
        <taxon>Ascomycota</taxon>
        <taxon>Pezizomycotina</taxon>
        <taxon>Dothideomycetes</taxon>
        <taxon>Pleosporomycetidae</taxon>
        <taxon>Venturiales</taxon>
        <taxon>Sympoventuriaceae</taxon>
        <taxon>Verruconis</taxon>
    </lineage>
</organism>